<dbReference type="SUPFAM" id="SSF109854">
    <property type="entry name" value="DinB/YfiT-like putative metalloenzymes"/>
    <property type="match status" value="1"/>
</dbReference>
<dbReference type="InterPro" id="IPR007061">
    <property type="entry name" value="MST-like"/>
</dbReference>
<evidence type="ECO:0000313" key="2">
    <source>
        <dbReference type="Proteomes" id="UP000186455"/>
    </source>
</evidence>
<evidence type="ECO:0000313" key="1">
    <source>
        <dbReference type="EMBL" id="OKH90766.1"/>
    </source>
</evidence>
<dbReference type="EMBL" id="LFBV01000011">
    <property type="protein sequence ID" value="OKH90766.1"/>
    <property type="molecule type" value="Genomic_DNA"/>
</dbReference>
<dbReference type="AlphaFoldDB" id="A0A1Q4UZ28"/>
<name>A0A1Q4UZ28_9ACTN</name>
<accession>A0A1Q4UZ28</accession>
<gene>
    <name evidence="1" type="ORF">AB852_34285</name>
</gene>
<dbReference type="Gene3D" id="1.20.120.450">
    <property type="entry name" value="dinb family like domain"/>
    <property type="match status" value="1"/>
</dbReference>
<proteinExistence type="predicted"/>
<dbReference type="STRING" id="1048205.AB852_34285"/>
<keyword evidence="2" id="KW-1185">Reference proteome</keyword>
<reference evidence="1 2" key="1">
    <citation type="submission" date="2015-06" db="EMBL/GenBank/DDBJ databases">
        <title>Cloning and characterization of the uncialamcin biosynthetic gene cluster.</title>
        <authorList>
            <person name="Yan X."/>
            <person name="Huang T."/>
            <person name="Ge H."/>
            <person name="Shen B."/>
        </authorList>
    </citation>
    <scope>NUCLEOTIDE SEQUENCE [LARGE SCALE GENOMIC DNA]</scope>
    <source>
        <strain evidence="1 2">DCA2648</strain>
    </source>
</reference>
<sequence>MLESWLEFHRLTLVGKCAGLDDVQLRTASAPPSGMTLLGLVRHMSEVERHWFARTLDGADAPPLYYDDADPDGDFHPGDTDTWEEAYATWRAETGQARERAALHGLDDLSALKSRAGEPFSLRWIYVHMIEEYARHNGHADLVRERIDGATGD</sequence>
<dbReference type="Pfam" id="PF04978">
    <property type="entry name" value="MST"/>
    <property type="match status" value="1"/>
</dbReference>
<dbReference type="RefSeq" id="WP_073795112.1">
    <property type="nucleotide sequence ID" value="NZ_CP108638.1"/>
</dbReference>
<dbReference type="GeneID" id="96796361"/>
<protein>
    <submittedName>
        <fullName evidence="1">Mini-circle protein</fullName>
    </submittedName>
</protein>
<dbReference type="Proteomes" id="UP000186455">
    <property type="component" value="Unassembled WGS sequence"/>
</dbReference>
<dbReference type="InterPro" id="IPR034660">
    <property type="entry name" value="DinB/YfiT-like"/>
</dbReference>
<comment type="caution">
    <text evidence="1">The sequence shown here is derived from an EMBL/GenBank/DDBJ whole genome shotgun (WGS) entry which is preliminary data.</text>
</comment>
<organism evidence="1 2">
    <name type="scientific">Streptomyces uncialis</name>
    <dbReference type="NCBI Taxonomy" id="1048205"/>
    <lineage>
        <taxon>Bacteria</taxon>
        <taxon>Bacillati</taxon>
        <taxon>Actinomycetota</taxon>
        <taxon>Actinomycetes</taxon>
        <taxon>Kitasatosporales</taxon>
        <taxon>Streptomycetaceae</taxon>
        <taxon>Streptomyces</taxon>
    </lineage>
</organism>